<proteinExistence type="predicted"/>
<dbReference type="EMBL" id="AKJY01000013">
    <property type="protein sequence ID" value="EJL74661.1"/>
    <property type="molecule type" value="Genomic_DNA"/>
</dbReference>
<reference evidence="2 3" key="1">
    <citation type="journal article" date="2012" name="J. Bacteriol.">
        <title>Twenty-one genome sequences from Pseudomonas species and 19 genome sequences from diverse bacteria isolated from the rhizosphere and endosphere of Populus deltoides.</title>
        <authorList>
            <person name="Brown S.D."/>
            <person name="Utturkar S.M."/>
            <person name="Klingeman D.M."/>
            <person name="Johnson C.M."/>
            <person name="Martin S.L."/>
            <person name="Land M.L."/>
            <person name="Lu T.Y."/>
            <person name="Schadt C.W."/>
            <person name="Doktycz M.J."/>
            <person name="Pelletier D.A."/>
        </authorList>
    </citation>
    <scope>NUCLEOTIDE SEQUENCE [LARGE SCALE GENOMIC DNA]</scope>
    <source>
        <strain evidence="2 3">CF314</strain>
    </source>
</reference>
<evidence type="ECO:0000313" key="3">
    <source>
        <dbReference type="Proteomes" id="UP000007509"/>
    </source>
</evidence>
<feature type="transmembrane region" description="Helical" evidence="1">
    <location>
        <begin position="30"/>
        <end position="50"/>
    </location>
</feature>
<accession>J3CMU2</accession>
<dbReference type="PATRIC" id="fig|1144316.3.peg.914"/>
<dbReference type="Proteomes" id="UP000007509">
    <property type="component" value="Unassembled WGS sequence"/>
</dbReference>
<dbReference type="AlphaFoldDB" id="J3CMU2"/>
<evidence type="ECO:0000313" key="2">
    <source>
        <dbReference type="EMBL" id="EJL74661.1"/>
    </source>
</evidence>
<name>J3CMU2_9FLAO</name>
<gene>
    <name evidence="2" type="ORF">PMI13_00903</name>
</gene>
<keyword evidence="3" id="KW-1185">Reference proteome</keyword>
<comment type="caution">
    <text evidence="2">The sequence shown here is derived from an EMBL/GenBank/DDBJ whole genome shotgun (WGS) entry which is preliminary data.</text>
</comment>
<organism evidence="2 3">
    <name type="scientific">Chryseobacterium populi</name>
    <dbReference type="NCBI Taxonomy" id="1144316"/>
    <lineage>
        <taxon>Bacteria</taxon>
        <taxon>Pseudomonadati</taxon>
        <taxon>Bacteroidota</taxon>
        <taxon>Flavobacteriia</taxon>
        <taxon>Flavobacteriales</taxon>
        <taxon>Weeksellaceae</taxon>
        <taxon>Chryseobacterium group</taxon>
        <taxon>Chryseobacterium</taxon>
    </lineage>
</organism>
<keyword evidence="1" id="KW-0472">Membrane</keyword>
<evidence type="ECO:0000256" key="1">
    <source>
        <dbReference type="SAM" id="Phobius"/>
    </source>
</evidence>
<dbReference type="OrthoDB" id="1243787at2"/>
<sequence>MTRKFTEAEKNILYKNIPLQKQGYGVSWEAIVFIILAILLFGLGIKIFLFDYNPFFYEEKESFESFLYFMAILIPVGALSLILVAVLFNLIKNLIVYSRYGKYAVEKSFDIAGTEIVQGQNSEDFIIRIFNHKGEKTEIKICLKIVVESSLKADFLKEIEKYKTKDVGKINVPFRKILYILEMKPFSGMVYLRLSDFSTDMKLDSRELIYSYDAFFKTKYNVIGSLKTKEALFINFYGDNVEKEINITMKDVESKITCYFIEDQLL</sequence>
<keyword evidence="1" id="KW-0812">Transmembrane</keyword>
<protein>
    <submittedName>
        <fullName evidence="2">Uncharacterized protein</fullName>
    </submittedName>
</protein>
<dbReference type="RefSeq" id="WP_007841078.1">
    <property type="nucleotide sequence ID" value="NZ_AKJY01000013.1"/>
</dbReference>
<keyword evidence="1" id="KW-1133">Transmembrane helix</keyword>
<feature type="transmembrane region" description="Helical" evidence="1">
    <location>
        <begin position="66"/>
        <end position="91"/>
    </location>
</feature>